<keyword evidence="1" id="KW-0472">Membrane</keyword>
<comment type="similarity">
    <text evidence="1">Belongs to the BCAP29/BCAP31 family.</text>
</comment>
<dbReference type="PANTHER" id="PTHR12701:SF12">
    <property type="entry name" value="ENDOPLASMIC RETICULUM TRANSMEMBRANE PROTEIN"/>
    <property type="match status" value="1"/>
</dbReference>
<sequence>MSYKPASSSERELISRTRGKNKIKSKSKYSTAQTPESSLSSVLTHPDMALEWVLIGYVGAAEATMLLLLTLPLPDSLRHRLAAVCRGLLKPFLAVVPYSLFLLMDIYWKLETRPSCTTGDDCSPTDYLRHQKSSVKIERNALLIAVALILYWLLFSMTSLILSVHRLNQQVEKLKNQE</sequence>
<dbReference type="PANTHER" id="PTHR12701">
    <property type="entry name" value="BCR-ASSOCIATED PROTEIN, BAP"/>
    <property type="match status" value="1"/>
</dbReference>
<feature type="transmembrane region" description="Helical" evidence="1">
    <location>
        <begin position="49"/>
        <end position="71"/>
    </location>
</feature>
<feature type="transmembrane region" description="Helical" evidence="1">
    <location>
        <begin position="92"/>
        <end position="110"/>
    </location>
</feature>
<evidence type="ECO:0000256" key="1">
    <source>
        <dbReference type="RuleBase" id="RU367026"/>
    </source>
</evidence>
<gene>
    <name evidence="3" type="ORF">RJ641_003418</name>
</gene>
<comment type="function">
    <text evidence="1">May play a role in anterograde transport of membrane proteins from the endoplasmic reticulum to the Golgi.</text>
</comment>
<dbReference type="EMBL" id="JBAMMX010000011">
    <property type="protein sequence ID" value="KAK6931625.1"/>
    <property type="molecule type" value="Genomic_DNA"/>
</dbReference>
<dbReference type="Proteomes" id="UP001370490">
    <property type="component" value="Unassembled WGS sequence"/>
</dbReference>
<feature type="compositionally biased region" description="Basic residues" evidence="2">
    <location>
        <begin position="17"/>
        <end position="27"/>
    </location>
</feature>
<feature type="transmembrane region" description="Helical" evidence="1">
    <location>
        <begin position="141"/>
        <end position="164"/>
    </location>
</feature>
<proteinExistence type="inferred from homology"/>
<dbReference type="GO" id="GO:0006886">
    <property type="term" value="P:intracellular protein transport"/>
    <property type="evidence" value="ECO:0007669"/>
    <property type="project" value="UniProtKB-UniRule"/>
</dbReference>
<dbReference type="AlphaFoldDB" id="A0AAN8VCQ9"/>
<organism evidence="3 4">
    <name type="scientific">Dillenia turbinata</name>
    <dbReference type="NCBI Taxonomy" id="194707"/>
    <lineage>
        <taxon>Eukaryota</taxon>
        <taxon>Viridiplantae</taxon>
        <taxon>Streptophyta</taxon>
        <taxon>Embryophyta</taxon>
        <taxon>Tracheophyta</taxon>
        <taxon>Spermatophyta</taxon>
        <taxon>Magnoliopsida</taxon>
        <taxon>eudicotyledons</taxon>
        <taxon>Gunneridae</taxon>
        <taxon>Pentapetalae</taxon>
        <taxon>Dilleniales</taxon>
        <taxon>Dilleniaceae</taxon>
        <taxon>Dillenia</taxon>
    </lineage>
</organism>
<keyword evidence="1" id="KW-0813">Transport</keyword>
<dbReference type="GO" id="GO:0006888">
    <property type="term" value="P:endoplasmic reticulum to Golgi vesicle-mediated transport"/>
    <property type="evidence" value="ECO:0007669"/>
    <property type="project" value="UniProtKB-UniRule"/>
</dbReference>
<keyword evidence="1" id="KW-0256">Endoplasmic reticulum</keyword>
<evidence type="ECO:0000313" key="4">
    <source>
        <dbReference type="Proteomes" id="UP001370490"/>
    </source>
</evidence>
<keyword evidence="1" id="KW-1133">Transmembrane helix</keyword>
<evidence type="ECO:0000313" key="3">
    <source>
        <dbReference type="EMBL" id="KAK6931625.1"/>
    </source>
</evidence>
<accession>A0AAN8VCQ9</accession>
<keyword evidence="4" id="KW-1185">Reference proteome</keyword>
<reference evidence="3 4" key="1">
    <citation type="submission" date="2023-12" db="EMBL/GenBank/DDBJ databases">
        <title>A high-quality genome assembly for Dillenia turbinata (Dilleniales).</title>
        <authorList>
            <person name="Chanderbali A."/>
        </authorList>
    </citation>
    <scope>NUCLEOTIDE SEQUENCE [LARGE SCALE GENOMIC DNA]</scope>
    <source>
        <strain evidence="3">LSX21</strain>
        <tissue evidence="3">Leaf</tissue>
    </source>
</reference>
<keyword evidence="1" id="KW-0931">ER-Golgi transport</keyword>
<keyword evidence="1" id="KW-0653">Protein transport</keyword>
<dbReference type="GO" id="GO:0005789">
    <property type="term" value="C:endoplasmic reticulum membrane"/>
    <property type="evidence" value="ECO:0007669"/>
    <property type="project" value="UniProtKB-SubCell"/>
</dbReference>
<dbReference type="GO" id="GO:0070973">
    <property type="term" value="P:protein localization to endoplasmic reticulum exit site"/>
    <property type="evidence" value="ECO:0007669"/>
    <property type="project" value="UniProtKB-UniRule"/>
</dbReference>
<comment type="subcellular location">
    <subcellularLocation>
        <location evidence="1">Endoplasmic reticulum membrane</location>
        <topology evidence="1">Multi-pass membrane protein</topology>
    </subcellularLocation>
</comment>
<keyword evidence="1" id="KW-0812">Transmembrane</keyword>
<feature type="region of interest" description="Disordered" evidence="2">
    <location>
        <begin position="1"/>
        <end position="32"/>
    </location>
</feature>
<dbReference type="InterPro" id="IPR008417">
    <property type="entry name" value="BAP29/BAP31"/>
</dbReference>
<protein>
    <recommendedName>
        <fullName evidence="1">Endoplasmic reticulum transmembrane protein</fullName>
    </recommendedName>
</protein>
<evidence type="ECO:0000256" key="2">
    <source>
        <dbReference type="SAM" id="MobiDB-lite"/>
    </source>
</evidence>
<comment type="caution">
    <text evidence="3">The sequence shown here is derived from an EMBL/GenBank/DDBJ whole genome shotgun (WGS) entry which is preliminary data.</text>
</comment>
<name>A0AAN8VCQ9_9MAGN</name>